<dbReference type="EMBL" id="MN739141">
    <property type="protein sequence ID" value="QHS90583.1"/>
    <property type="molecule type" value="Genomic_DNA"/>
</dbReference>
<organism evidence="1">
    <name type="scientific">viral metagenome</name>
    <dbReference type="NCBI Taxonomy" id="1070528"/>
    <lineage>
        <taxon>unclassified sequences</taxon>
        <taxon>metagenomes</taxon>
        <taxon>organismal metagenomes</taxon>
    </lineage>
</organism>
<reference evidence="1" key="1">
    <citation type="journal article" date="2020" name="Nature">
        <title>Giant virus diversity and host interactions through global metagenomics.</title>
        <authorList>
            <person name="Schulz F."/>
            <person name="Roux S."/>
            <person name="Paez-Espino D."/>
            <person name="Jungbluth S."/>
            <person name="Walsh D.A."/>
            <person name="Denef V.J."/>
            <person name="McMahon K.D."/>
            <person name="Konstantinidis K.T."/>
            <person name="Eloe-Fadrosh E.A."/>
            <person name="Kyrpides N.C."/>
            <person name="Woyke T."/>
        </authorList>
    </citation>
    <scope>NUCLEOTIDE SEQUENCE</scope>
    <source>
        <strain evidence="1">GVMAG-M-3300010354-11</strain>
    </source>
</reference>
<dbReference type="AlphaFoldDB" id="A0A6C0BGU3"/>
<accession>A0A6C0BGU3</accession>
<sequence length="103" mass="11835">MFFDKINPLAFFLAFAVGLFLCYITHPAPEVVVKFPSPYNAGNVTYKDKANTCFKFKADKVECPINKELIKPQPILENYEQNEKDMNQQLDFMSRPASAIHEN</sequence>
<name>A0A6C0BGU3_9ZZZZ</name>
<proteinExistence type="predicted"/>
<evidence type="ECO:0000313" key="1">
    <source>
        <dbReference type="EMBL" id="QHS90583.1"/>
    </source>
</evidence>
<protein>
    <submittedName>
        <fullName evidence="1">Uncharacterized protein</fullName>
    </submittedName>
</protein>